<reference evidence="11" key="2">
    <citation type="submission" date="2021-09" db="EMBL/GenBank/DDBJ databases">
        <authorList>
            <person name="Gilroy R."/>
        </authorList>
    </citation>
    <scope>NUCLEOTIDE SEQUENCE</scope>
    <source>
        <strain evidence="11">USAMLcec4-12693</strain>
    </source>
</reference>
<dbReference type="Pfam" id="PF03553">
    <property type="entry name" value="Na_H_antiporter"/>
    <property type="match status" value="2"/>
</dbReference>
<dbReference type="InterPro" id="IPR052180">
    <property type="entry name" value="NhaC_Na-H+_Antiporter"/>
</dbReference>
<name>A0A9D2VYS7_9FIRM</name>
<comment type="subcellular location">
    <subcellularLocation>
        <location evidence="1">Cell membrane</location>
        <topology evidence="1">Multi-pass membrane protein</topology>
    </subcellularLocation>
</comment>
<keyword evidence="4" id="KW-1003">Cell membrane</keyword>
<feature type="transmembrane region" description="Helical" evidence="9">
    <location>
        <begin position="405"/>
        <end position="421"/>
    </location>
</feature>
<feature type="transmembrane region" description="Helical" evidence="9">
    <location>
        <begin position="196"/>
        <end position="212"/>
    </location>
</feature>
<evidence type="ECO:0000256" key="6">
    <source>
        <dbReference type="ARBA" id="ARBA00022989"/>
    </source>
</evidence>
<dbReference type="AlphaFoldDB" id="A0A9D2VYS7"/>
<feature type="transmembrane region" description="Helical" evidence="9">
    <location>
        <begin position="233"/>
        <end position="263"/>
    </location>
</feature>
<organism evidence="11 12">
    <name type="scientific">Merdimonas faecis</name>
    <dbReference type="NCBI Taxonomy" id="1653435"/>
    <lineage>
        <taxon>Bacteria</taxon>
        <taxon>Bacillati</taxon>
        <taxon>Bacillota</taxon>
        <taxon>Clostridia</taxon>
        <taxon>Lachnospirales</taxon>
        <taxon>Lachnospiraceae</taxon>
        <taxon>Merdimonas</taxon>
    </lineage>
</organism>
<feature type="transmembrane region" description="Helical" evidence="9">
    <location>
        <begin position="32"/>
        <end position="51"/>
    </location>
</feature>
<evidence type="ECO:0000256" key="3">
    <source>
        <dbReference type="ARBA" id="ARBA00022449"/>
    </source>
</evidence>
<keyword evidence="2" id="KW-0813">Transport</keyword>
<comment type="caution">
    <text evidence="11">The sequence shown here is derived from an EMBL/GenBank/DDBJ whole genome shotgun (WGS) entry which is preliminary data.</text>
</comment>
<dbReference type="PANTHER" id="PTHR33451">
    <property type="entry name" value="MALATE-2H(+)/NA(+)-LACTATE ANTIPORTER"/>
    <property type="match status" value="1"/>
</dbReference>
<evidence type="ECO:0000256" key="8">
    <source>
        <dbReference type="ARBA" id="ARBA00038435"/>
    </source>
</evidence>
<dbReference type="RefSeq" id="WP_070088175.1">
    <property type="nucleotide sequence ID" value="NZ_CABMJS010000010.1"/>
</dbReference>
<feature type="domain" description="Na+/H+ antiporter NhaC-like C-terminal" evidence="10">
    <location>
        <begin position="240"/>
        <end position="421"/>
    </location>
</feature>
<evidence type="ECO:0000256" key="2">
    <source>
        <dbReference type="ARBA" id="ARBA00022448"/>
    </source>
</evidence>
<dbReference type="OrthoDB" id="9790605at2"/>
<dbReference type="GO" id="GO:0015297">
    <property type="term" value="F:antiporter activity"/>
    <property type="evidence" value="ECO:0007669"/>
    <property type="project" value="UniProtKB-KW"/>
</dbReference>
<evidence type="ECO:0000256" key="5">
    <source>
        <dbReference type="ARBA" id="ARBA00022692"/>
    </source>
</evidence>
<evidence type="ECO:0000256" key="7">
    <source>
        <dbReference type="ARBA" id="ARBA00023136"/>
    </source>
</evidence>
<feature type="transmembrane region" description="Helical" evidence="9">
    <location>
        <begin position="325"/>
        <end position="352"/>
    </location>
</feature>
<sequence>MGAEKGSAAALLPIGIFLVIFLGSGIVTGDFYAMPAIVAFLIALLAAFLQHREIGFQEKIGIVSRGVGDENIITMCLIFLSAGAFSGAVTAAGGVESTVNLGLSVMPPHVAVAGLFVIGCFISVSMGTSMGTIAALAPIAAGISEKTGFAMSVCIAAVVCGAMFGDNLSMISDTTIAAVKTQGCEMKDKFRENFRIVLPAALVTVVLFWIVTRDGSYEMTGALPYNAWQVLPYVLVLVGALIGINVFVVLVTGTVTSLVIGVATGSLAVGEMFSAVGEGVTGMYDITVISIVVAGIVSLVREYGGIQFILGLIRKSIRGKRGAEAGIAGLALLVDLCTANNTVAIVMAGPIAKEISEEFQVLPRRSASLLDIFTSVGQGLIPYGAQLLSAASLTGLTPFEIIPHLYYPVLMAVSAVLFIIFRKSRIEG</sequence>
<feature type="transmembrane region" description="Helical" evidence="9">
    <location>
        <begin position="112"/>
        <end position="136"/>
    </location>
</feature>
<evidence type="ECO:0000313" key="11">
    <source>
        <dbReference type="EMBL" id="HJH50202.1"/>
    </source>
</evidence>
<dbReference type="InterPro" id="IPR018461">
    <property type="entry name" value="Na/H_Antiport_NhaC-like_C"/>
</dbReference>
<evidence type="ECO:0000256" key="4">
    <source>
        <dbReference type="ARBA" id="ARBA00022475"/>
    </source>
</evidence>
<gene>
    <name evidence="11" type="ORF">K8V39_08065</name>
</gene>
<evidence type="ECO:0000256" key="1">
    <source>
        <dbReference type="ARBA" id="ARBA00004651"/>
    </source>
</evidence>
<reference evidence="11" key="1">
    <citation type="journal article" date="2021" name="PeerJ">
        <title>Extensive microbial diversity within the chicken gut microbiome revealed by metagenomics and culture.</title>
        <authorList>
            <person name="Gilroy R."/>
            <person name="Ravi A."/>
            <person name="Getino M."/>
            <person name="Pursley I."/>
            <person name="Horton D.L."/>
            <person name="Alikhan N.F."/>
            <person name="Baker D."/>
            <person name="Gharbi K."/>
            <person name="Hall N."/>
            <person name="Watson M."/>
            <person name="Adriaenssens E.M."/>
            <person name="Foster-Nyarko E."/>
            <person name="Jarju S."/>
            <person name="Secka A."/>
            <person name="Antonio M."/>
            <person name="Oren A."/>
            <person name="Chaudhuri R.R."/>
            <person name="La Ragione R."/>
            <person name="Hildebrand F."/>
            <person name="Pallen M.J."/>
        </authorList>
    </citation>
    <scope>NUCLEOTIDE SEQUENCE</scope>
    <source>
        <strain evidence="11">USAMLcec4-12693</strain>
    </source>
</reference>
<feature type="domain" description="Na+/H+ antiporter NhaC-like C-terminal" evidence="10">
    <location>
        <begin position="15"/>
        <end position="210"/>
    </location>
</feature>
<feature type="transmembrane region" description="Helical" evidence="9">
    <location>
        <begin position="7"/>
        <end position="26"/>
    </location>
</feature>
<proteinExistence type="inferred from homology"/>
<dbReference type="Proteomes" id="UP000813420">
    <property type="component" value="Unassembled WGS sequence"/>
</dbReference>
<evidence type="ECO:0000259" key="10">
    <source>
        <dbReference type="Pfam" id="PF03553"/>
    </source>
</evidence>
<comment type="similarity">
    <text evidence="8">Belongs to the NhaC Na(+)/H(+) (TC 2.A.35) antiporter family.</text>
</comment>
<keyword evidence="6 9" id="KW-1133">Transmembrane helix</keyword>
<dbReference type="PANTHER" id="PTHR33451:SF5">
    <property type="entry name" value="NA+_H+ ANTIPORTER"/>
    <property type="match status" value="1"/>
</dbReference>
<feature type="transmembrane region" description="Helical" evidence="9">
    <location>
        <begin position="72"/>
        <end position="92"/>
    </location>
</feature>
<evidence type="ECO:0000256" key="9">
    <source>
        <dbReference type="SAM" id="Phobius"/>
    </source>
</evidence>
<dbReference type="GO" id="GO:0005886">
    <property type="term" value="C:plasma membrane"/>
    <property type="evidence" value="ECO:0007669"/>
    <property type="project" value="UniProtKB-SubCell"/>
</dbReference>
<keyword evidence="3" id="KW-0050">Antiport</keyword>
<protein>
    <submittedName>
        <fullName evidence="11">Na+/H+ antiporter NhaC family protein</fullName>
    </submittedName>
</protein>
<feature type="transmembrane region" description="Helical" evidence="9">
    <location>
        <begin position="283"/>
        <end position="304"/>
    </location>
</feature>
<evidence type="ECO:0000313" key="12">
    <source>
        <dbReference type="Proteomes" id="UP000813420"/>
    </source>
</evidence>
<dbReference type="EMBL" id="DYXE01000070">
    <property type="protein sequence ID" value="HJH50202.1"/>
    <property type="molecule type" value="Genomic_DNA"/>
</dbReference>
<keyword evidence="7 9" id="KW-0472">Membrane</keyword>
<accession>A0A9D2VYS7</accession>
<keyword evidence="5 9" id="KW-0812">Transmembrane</keyword>